<reference evidence="1" key="1">
    <citation type="submission" date="2024-04" db="UniProtKB">
        <authorList>
            <consortium name="EnsemblMetazoa"/>
        </authorList>
    </citation>
    <scope>IDENTIFICATION</scope>
    <source>
        <strain evidence="1">EBRO</strain>
    </source>
</reference>
<accession>A0AAG5DIL9</accession>
<sequence>MYAITPSRSGPAGYSCTASERTTTNDNFLRVVGSDRSTRRMNLGSLLTTALSICRAWSRISWTASSSASFFAASASSALSISTSTIG</sequence>
<dbReference type="AlphaFoldDB" id="A0AAG5DIL9"/>
<evidence type="ECO:0000313" key="2">
    <source>
        <dbReference type="Proteomes" id="UP000075880"/>
    </source>
</evidence>
<dbReference type="Proteomes" id="UP000075880">
    <property type="component" value="Unassembled WGS sequence"/>
</dbReference>
<evidence type="ECO:0000313" key="1">
    <source>
        <dbReference type="EnsemblMetazoa" id="ENSAATROPP010941"/>
    </source>
</evidence>
<name>A0AAG5DIL9_ANOAO</name>
<protein>
    <submittedName>
        <fullName evidence="1">Uncharacterized protein</fullName>
    </submittedName>
</protein>
<dbReference type="EnsemblMetazoa" id="ENSAATROPT012072">
    <property type="protein sequence ID" value="ENSAATROPP010941"/>
    <property type="gene ID" value="ENSAATROPG009829"/>
</dbReference>
<organism evidence="1 2">
    <name type="scientific">Anopheles atroparvus</name>
    <name type="common">European mosquito</name>
    <dbReference type="NCBI Taxonomy" id="41427"/>
    <lineage>
        <taxon>Eukaryota</taxon>
        <taxon>Metazoa</taxon>
        <taxon>Ecdysozoa</taxon>
        <taxon>Arthropoda</taxon>
        <taxon>Hexapoda</taxon>
        <taxon>Insecta</taxon>
        <taxon>Pterygota</taxon>
        <taxon>Neoptera</taxon>
        <taxon>Endopterygota</taxon>
        <taxon>Diptera</taxon>
        <taxon>Nematocera</taxon>
        <taxon>Culicoidea</taxon>
        <taxon>Culicidae</taxon>
        <taxon>Anophelinae</taxon>
        <taxon>Anopheles</taxon>
    </lineage>
</organism>
<keyword evidence="2" id="KW-1185">Reference proteome</keyword>
<proteinExistence type="predicted"/>